<protein>
    <submittedName>
        <fullName evidence="2">LysM peptidoglycan-binding domain-containing protein</fullName>
    </submittedName>
</protein>
<sequence length="73" mass="8290">MKFNILNNHTDKSKDKTEKYVVKLGDSLSKIANKYNVSVSALLKLNLIFLVRTGYILAKPSGFRTNVRIQLYG</sequence>
<dbReference type="EMBL" id="JAGTPW010000028">
    <property type="protein sequence ID" value="MBR8645185.1"/>
    <property type="molecule type" value="Genomic_DNA"/>
</dbReference>
<dbReference type="InterPro" id="IPR018392">
    <property type="entry name" value="LysM"/>
</dbReference>
<dbReference type="SMART" id="SM00257">
    <property type="entry name" value="LysM"/>
    <property type="match status" value="1"/>
</dbReference>
<dbReference type="InterPro" id="IPR036779">
    <property type="entry name" value="LysM_dom_sf"/>
</dbReference>
<accession>A0A941FJ57</accession>
<evidence type="ECO:0000313" key="2">
    <source>
        <dbReference type="EMBL" id="MBR8645185.1"/>
    </source>
</evidence>
<dbReference type="Gene3D" id="3.10.350.10">
    <property type="entry name" value="LysM domain"/>
    <property type="match status" value="1"/>
</dbReference>
<dbReference type="Proteomes" id="UP000680045">
    <property type="component" value="Unassembled WGS sequence"/>
</dbReference>
<dbReference type="PROSITE" id="PS51782">
    <property type="entry name" value="LYSM"/>
    <property type="match status" value="1"/>
</dbReference>
<gene>
    <name evidence="2" type="ORF">KEH51_16125</name>
</gene>
<comment type="caution">
    <text evidence="2">The sequence shown here is derived from an EMBL/GenBank/DDBJ whole genome shotgun (WGS) entry which is preliminary data.</text>
</comment>
<proteinExistence type="predicted"/>
<evidence type="ECO:0000259" key="1">
    <source>
        <dbReference type="PROSITE" id="PS51782"/>
    </source>
</evidence>
<dbReference type="AlphaFoldDB" id="A0A941FJ57"/>
<name>A0A941FJ57_9BACI</name>
<organism evidence="2 3">
    <name type="scientific">Peribacillus frigoritolerans</name>
    <dbReference type="NCBI Taxonomy" id="450367"/>
    <lineage>
        <taxon>Bacteria</taxon>
        <taxon>Bacillati</taxon>
        <taxon>Bacillota</taxon>
        <taxon>Bacilli</taxon>
        <taxon>Bacillales</taxon>
        <taxon>Bacillaceae</taxon>
        <taxon>Peribacillus</taxon>
    </lineage>
</organism>
<dbReference type="Pfam" id="PF01476">
    <property type="entry name" value="LysM"/>
    <property type="match status" value="1"/>
</dbReference>
<dbReference type="SUPFAM" id="SSF54106">
    <property type="entry name" value="LysM domain"/>
    <property type="match status" value="1"/>
</dbReference>
<reference evidence="2" key="1">
    <citation type="submission" date="2021-04" db="EMBL/GenBank/DDBJ databases">
        <title>Whole genome sequencing of Enterococci isolates from hospitalized patients.</title>
        <authorList>
            <person name="Ogoti B.M."/>
            <person name="Onyambu F.G."/>
        </authorList>
    </citation>
    <scope>NUCLEOTIDE SEQUENCE</scope>
    <source>
        <strain evidence="2">242</strain>
    </source>
</reference>
<dbReference type="CDD" id="cd00118">
    <property type="entry name" value="LysM"/>
    <property type="match status" value="1"/>
</dbReference>
<feature type="domain" description="LysM" evidence="1">
    <location>
        <begin position="18"/>
        <end position="71"/>
    </location>
</feature>
<evidence type="ECO:0000313" key="3">
    <source>
        <dbReference type="Proteomes" id="UP000680045"/>
    </source>
</evidence>